<sequence>MKFFQHVLYLVTFLTGISVVTGCDDESDNDQTALDGTTSAAIYEVTIRGQWGNNFAPLPSRPLFSDVAGAVVNSESVLWQPGQLASTGFEQLAEEGETAGFLNEINQEITANRASMSFLTELLPATGAVTFRVNVSRAFPEISFASMLDPTPDWVIGVECLSFLDENGLWMLSVNRELPVYDAGTEEGADFSLDNPATNPVQPIALLNGTIGNGVVFVDGRVNGRAIATMSAKRIR</sequence>
<dbReference type="AlphaFoldDB" id="A0A5S9PN45"/>
<dbReference type="EMBL" id="CACSIO010000012">
    <property type="protein sequence ID" value="CAA0105848.1"/>
    <property type="molecule type" value="Genomic_DNA"/>
</dbReference>
<dbReference type="PROSITE" id="PS51257">
    <property type="entry name" value="PROKAR_LIPOPROTEIN"/>
    <property type="match status" value="1"/>
</dbReference>
<reference evidence="2 3" key="1">
    <citation type="submission" date="2019-11" db="EMBL/GenBank/DDBJ databases">
        <authorList>
            <person name="Holert J."/>
        </authorList>
    </citation>
    <scope>NUCLEOTIDE SEQUENCE [LARGE SCALE GENOMIC DNA]</scope>
    <source>
        <strain evidence="2">SB11_3</strain>
    </source>
</reference>
<evidence type="ECO:0000313" key="3">
    <source>
        <dbReference type="Proteomes" id="UP000441399"/>
    </source>
</evidence>
<accession>A0A5S9PN45</accession>
<dbReference type="Proteomes" id="UP000441399">
    <property type="component" value="Unassembled WGS sequence"/>
</dbReference>
<organism evidence="2 3">
    <name type="scientific">BD1-7 clade bacterium</name>
    <dbReference type="NCBI Taxonomy" id="2029982"/>
    <lineage>
        <taxon>Bacteria</taxon>
        <taxon>Pseudomonadati</taxon>
        <taxon>Pseudomonadota</taxon>
        <taxon>Gammaproteobacteria</taxon>
        <taxon>Cellvibrionales</taxon>
        <taxon>Spongiibacteraceae</taxon>
        <taxon>BD1-7 clade</taxon>
    </lineage>
</organism>
<evidence type="ECO:0000259" key="1">
    <source>
        <dbReference type="PROSITE" id="PS51020"/>
    </source>
</evidence>
<dbReference type="OrthoDB" id="8478811at2"/>
<keyword evidence="3" id="KW-1185">Reference proteome</keyword>
<dbReference type="Pfam" id="PF06468">
    <property type="entry name" value="Spond_N"/>
    <property type="match status" value="1"/>
</dbReference>
<feature type="domain" description="Spondin" evidence="1">
    <location>
        <begin position="31"/>
        <end position="215"/>
    </location>
</feature>
<proteinExistence type="predicted"/>
<name>A0A5S9PN45_9GAMM</name>
<dbReference type="PROSITE" id="PS51020">
    <property type="entry name" value="SPONDIN"/>
    <property type="match status" value="1"/>
</dbReference>
<dbReference type="Gene3D" id="2.60.40.2130">
    <property type="entry name" value="F-spondin domain"/>
    <property type="match status" value="1"/>
</dbReference>
<dbReference type="InterPro" id="IPR038678">
    <property type="entry name" value="Spondin_N_sf"/>
</dbReference>
<evidence type="ECO:0000313" key="2">
    <source>
        <dbReference type="EMBL" id="CAA0105848.1"/>
    </source>
</evidence>
<dbReference type="NCBIfam" id="NF038123">
    <property type="entry name" value="NF038123_dom"/>
    <property type="match status" value="1"/>
</dbReference>
<dbReference type="InterPro" id="IPR009465">
    <property type="entry name" value="Spondin_N"/>
</dbReference>
<protein>
    <recommendedName>
        <fullName evidence="1">Spondin domain-containing protein</fullName>
    </recommendedName>
</protein>
<gene>
    <name evidence="2" type="ORF">OPDIPICF_00997</name>
</gene>